<dbReference type="EMBL" id="LR900607">
    <property type="protein sequence ID" value="CAD7246290.1"/>
    <property type="molecule type" value="Genomic_DNA"/>
</dbReference>
<sequence>MDSISTTSFFILILALSTSSSPVSNVTDNPPIALQTGNVTTPNQPLVNNRTIAPIQLPLVRPVSLSNLNLKKDNPVEEIYQGDECGKFGHCKKDEKCKNNMCVKCHDGEEGCQCKPYWGCWGNLECVKGKCVDTEKSSDYDGSPENGSEENFKCGKHRACKSDEKCKNNICVRCQDGEEGCRCRPYWGCKRNLKCIKGKCVDPEDRSEYDSSPERGRRDHF</sequence>
<keyword evidence="1" id="KW-0732">Signal</keyword>
<name>A0A7R8X915_9CRUS</name>
<keyword evidence="3" id="KW-1185">Reference proteome</keyword>
<reference evidence="2" key="1">
    <citation type="submission" date="2020-11" db="EMBL/GenBank/DDBJ databases">
        <authorList>
            <person name="Tran Van P."/>
        </authorList>
    </citation>
    <scope>NUCLEOTIDE SEQUENCE</scope>
</reference>
<evidence type="ECO:0000256" key="1">
    <source>
        <dbReference type="SAM" id="SignalP"/>
    </source>
</evidence>
<organism evidence="2">
    <name type="scientific">Darwinula stevensoni</name>
    <dbReference type="NCBI Taxonomy" id="69355"/>
    <lineage>
        <taxon>Eukaryota</taxon>
        <taxon>Metazoa</taxon>
        <taxon>Ecdysozoa</taxon>
        <taxon>Arthropoda</taxon>
        <taxon>Crustacea</taxon>
        <taxon>Oligostraca</taxon>
        <taxon>Ostracoda</taxon>
        <taxon>Podocopa</taxon>
        <taxon>Podocopida</taxon>
        <taxon>Darwinulocopina</taxon>
        <taxon>Darwinuloidea</taxon>
        <taxon>Darwinulidae</taxon>
        <taxon>Darwinula</taxon>
    </lineage>
</organism>
<feature type="signal peptide" evidence="1">
    <location>
        <begin position="1"/>
        <end position="20"/>
    </location>
</feature>
<feature type="non-terminal residue" evidence="2">
    <location>
        <position position="221"/>
    </location>
</feature>
<dbReference type="AlphaFoldDB" id="A0A7R8X915"/>
<dbReference type="Proteomes" id="UP000677054">
    <property type="component" value="Unassembled WGS sequence"/>
</dbReference>
<evidence type="ECO:0000313" key="2">
    <source>
        <dbReference type="EMBL" id="CAD7246290.1"/>
    </source>
</evidence>
<evidence type="ECO:0000313" key="3">
    <source>
        <dbReference type="Proteomes" id="UP000677054"/>
    </source>
</evidence>
<gene>
    <name evidence="2" type="ORF">DSTB1V02_LOCUS6143</name>
</gene>
<protein>
    <submittedName>
        <fullName evidence="2">Uncharacterized protein</fullName>
    </submittedName>
</protein>
<feature type="chain" id="PRO_5036209071" evidence="1">
    <location>
        <begin position="21"/>
        <end position="221"/>
    </location>
</feature>
<accession>A0A7R8X915</accession>
<proteinExistence type="predicted"/>
<dbReference type="EMBL" id="CAJPEV010001090">
    <property type="protein sequence ID" value="CAG0890654.1"/>
    <property type="molecule type" value="Genomic_DNA"/>
</dbReference>